<evidence type="ECO:0000313" key="3">
    <source>
        <dbReference type="Proteomes" id="UP000663843"/>
    </source>
</evidence>
<accession>A0A8H3DNV6</accession>
<feature type="region of interest" description="Disordered" evidence="1">
    <location>
        <begin position="1"/>
        <end position="36"/>
    </location>
</feature>
<organism evidence="2 3">
    <name type="scientific">Rhizoctonia solani</name>
    <dbReference type="NCBI Taxonomy" id="456999"/>
    <lineage>
        <taxon>Eukaryota</taxon>
        <taxon>Fungi</taxon>
        <taxon>Dikarya</taxon>
        <taxon>Basidiomycota</taxon>
        <taxon>Agaricomycotina</taxon>
        <taxon>Agaricomycetes</taxon>
        <taxon>Cantharellales</taxon>
        <taxon>Ceratobasidiaceae</taxon>
        <taxon>Rhizoctonia</taxon>
    </lineage>
</organism>
<dbReference type="EMBL" id="CAJMWT010009013">
    <property type="protein sequence ID" value="CAE6536523.1"/>
    <property type="molecule type" value="Genomic_DNA"/>
</dbReference>
<reference evidence="2" key="1">
    <citation type="submission" date="2021-01" db="EMBL/GenBank/DDBJ databases">
        <authorList>
            <person name="Kaushik A."/>
        </authorList>
    </citation>
    <scope>NUCLEOTIDE SEQUENCE</scope>
    <source>
        <strain evidence="2">AG2-2IIIB</strain>
    </source>
</reference>
<gene>
    <name evidence="2" type="ORF">RDB_LOCUS187391</name>
</gene>
<dbReference type="Proteomes" id="UP000663843">
    <property type="component" value="Unassembled WGS sequence"/>
</dbReference>
<sequence length="36" mass="3952">MEDGYNSEFVHCDTTASPTPQKIGKDRSQPIDLTAV</sequence>
<proteinExistence type="predicted"/>
<evidence type="ECO:0000313" key="2">
    <source>
        <dbReference type="EMBL" id="CAE6536523.1"/>
    </source>
</evidence>
<name>A0A8H3DNV6_9AGAM</name>
<feature type="non-terminal residue" evidence="2">
    <location>
        <position position="1"/>
    </location>
</feature>
<dbReference type="AlphaFoldDB" id="A0A8H3DNV6"/>
<protein>
    <submittedName>
        <fullName evidence="2">Uncharacterized protein</fullName>
    </submittedName>
</protein>
<evidence type="ECO:0000256" key="1">
    <source>
        <dbReference type="SAM" id="MobiDB-lite"/>
    </source>
</evidence>
<comment type="caution">
    <text evidence="2">The sequence shown here is derived from an EMBL/GenBank/DDBJ whole genome shotgun (WGS) entry which is preliminary data.</text>
</comment>